<protein>
    <submittedName>
        <fullName evidence="3">Conserved domain protein</fullName>
    </submittedName>
</protein>
<dbReference type="STRING" id="762982.HMPREF9442_02747"/>
<dbReference type="Proteomes" id="UP000005546">
    <property type="component" value="Unassembled WGS sequence"/>
</dbReference>
<comment type="caution">
    <text evidence="3">The sequence shown here is derived from an EMBL/GenBank/DDBJ whole genome shotgun (WGS) entry which is preliminary data.</text>
</comment>
<feature type="domain" description="Lipocalin-like" evidence="2">
    <location>
        <begin position="369"/>
        <end position="497"/>
    </location>
</feature>
<feature type="domain" description="Lipocalin-like" evidence="2">
    <location>
        <begin position="507"/>
        <end position="629"/>
    </location>
</feature>
<dbReference type="EMBL" id="AFBR01000083">
    <property type="protein sequence ID" value="EGG51463.1"/>
    <property type="molecule type" value="Genomic_DNA"/>
</dbReference>
<dbReference type="InterPro" id="IPR024311">
    <property type="entry name" value="Lipocalin-like"/>
</dbReference>
<dbReference type="OrthoDB" id="1059141at2"/>
<evidence type="ECO:0000256" key="1">
    <source>
        <dbReference type="SAM" id="MobiDB-lite"/>
    </source>
</evidence>
<dbReference type="HOGENOM" id="CLU_336445_0_0_10"/>
<dbReference type="Pfam" id="PF13944">
    <property type="entry name" value="Calycin_like"/>
    <property type="match status" value="2"/>
</dbReference>
<gene>
    <name evidence="3" type="ORF">HMPREF9442_02747</name>
</gene>
<proteinExistence type="predicted"/>
<evidence type="ECO:0000313" key="3">
    <source>
        <dbReference type="EMBL" id="EGG51463.1"/>
    </source>
</evidence>
<dbReference type="eggNOG" id="COG3291">
    <property type="taxonomic scope" value="Bacteria"/>
</dbReference>
<evidence type="ECO:0000313" key="4">
    <source>
        <dbReference type="Proteomes" id="UP000005546"/>
    </source>
</evidence>
<dbReference type="PROSITE" id="PS51257">
    <property type="entry name" value="PROKAR_LIPOPROTEIN"/>
    <property type="match status" value="1"/>
</dbReference>
<keyword evidence="4" id="KW-1185">Reference proteome</keyword>
<feature type="region of interest" description="Disordered" evidence="1">
    <location>
        <begin position="38"/>
        <end position="64"/>
    </location>
</feature>
<dbReference type="Gene3D" id="2.60.120.890">
    <property type="entry name" value="BT2081, beta-jelly-roll domain"/>
    <property type="match status" value="1"/>
</dbReference>
<name>F3QX13_9BACT</name>
<organism evidence="3 4">
    <name type="scientific">Paraprevotella xylaniphila YIT 11841</name>
    <dbReference type="NCBI Taxonomy" id="762982"/>
    <lineage>
        <taxon>Bacteria</taxon>
        <taxon>Pseudomonadati</taxon>
        <taxon>Bacteroidota</taxon>
        <taxon>Bacteroidia</taxon>
        <taxon>Bacteroidales</taxon>
        <taxon>Prevotellaceae</taxon>
        <taxon>Paraprevotella</taxon>
    </lineage>
</organism>
<dbReference type="InterPro" id="IPR038653">
    <property type="entry name" value="Put_CMD_sf"/>
</dbReference>
<dbReference type="AlphaFoldDB" id="F3QX13"/>
<sequence length="847" mass="91544">MKRLFTLLLGATFGCGIQAQYLPNTGFEAWKEVCGSSYQSSKSGQSGGAEGFRQRPGTEPMDWNGSSVNQKVWAIFFPQEKQEKLITQGVSRNGTKSVVLTNKFVGVGTIGSNAPAFITFGTPWVYAISTIEQCDGGVYGGTNFTFRPDAIRGWYKRTPSTEGNENAHIIAYLWKGTYSSEIKSHTANDIKEDVDRVVMGKESGTANGTLIASCDYGFATTTNNDWQEIIVPLNYEKGQENTIPEKMNVIISSADYWTRANIKDQSILEVDDVQYLYYSQLAELSYDGKSIDGFSKDKYEYTITADYDESKLSAKADGIGATVKKSYDEETHKLTITVKGNDISANTENFHTYTLEFKQAEEQIPLESTDYSGFLTVTVNGNSADSQITTIRLIKNTDASYSFALDNFILGAGEDAMPIGNILLKNLTVSEDGKTFTANQTIQITEGNKEGVTSWLGPQLGDVPVVLSATKNGDNMTADIDIDMTSTIGQVIKVSFTPVLETKFTNPLLVTINGNSADPQITTIRLIKNTDASYSFALDNFILGAGEDAMPIGNILLKNLTVSEDGNSFTANQTIQITEGDKEGVTSWLGPQLGDVPVVLSATKNGDNMTADIDIDMTNTIGQIIKVSFAPELVINGTTTLEVTGGGLYNVTLSRNFAANWNTICLPFDTTPTTLGATQVQAFTACDGTTLTFTKTESMMANTPYLIYFEKAPATPLYISTEIKATVPTSVTHGNVTFVGNYEAGKNMEGLYGVAEKAGEQYIMRGGKGSTLGSTGAYFTVSGSEVNTLRIRLEGTGTGISDVEAGKGGQTFDIYSLNGIKVRSQATTTDGLPKGIYLINGKKHIVK</sequence>
<reference evidence="3 4" key="1">
    <citation type="submission" date="2011-02" db="EMBL/GenBank/DDBJ databases">
        <authorList>
            <person name="Weinstock G."/>
            <person name="Sodergren E."/>
            <person name="Clifton S."/>
            <person name="Fulton L."/>
            <person name="Fulton B."/>
            <person name="Courtney L."/>
            <person name="Fronick C."/>
            <person name="Harrison M."/>
            <person name="Strong C."/>
            <person name="Farmer C."/>
            <person name="Delahaunty K."/>
            <person name="Markovic C."/>
            <person name="Hall O."/>
            <person name="Minx P."/>
            <person name="Tomlinson C."/>
            <person name="Mitreva M."/>
            <person name="Hou S."/>
            <person name="Chen J."/>
            <person name="Wollam A."/>
            <person name="Pepin K.H."/>
            <person name="Johnson M."/>
            <person name="Bhonagiri V."/>
            <person name="Zhang X."/>
            <person name="Suruliraj S."/>
            <person name="Warren W."/>
            <person name="Chinwalla A."/>
            <person name="Mardis E.R."/>
            <person name="Wilson R.K."/>
        </authorList>
    </citation>
    <scope>NUCLEOTIDE SEQUENCE [LARGE SCALE GENOMIC DNA]</scope>
    <source>
        <strain evidence="3 4">YIT 11841</strain>
    </source>
</reference>
<dbReference type="RefSeq" id="WP_008628969.1">
    <property type="nucleotide sequence ID" value="NZ_GL883879.1"/>
</dbReference>
<accession>F3QX13</accession>
<evidence type="ECO:0000259" key="2">
    <source>
        <dbReference type="Pfam" id="PF13944"/>
    </source>
</evidence>